<evidence type="ECO:0000313" key="1">
    <source>
        <dbReference type="EMBL" id="KAA8797254.1"/>
    </source>
</evidence>
<dbReference type="AlphaFoldDB" id="A0A4Q0LX89"/>
<dbReference type="NCBIfam" id="TIGR03501">
    <property type="entry name" value="GlyGly_CTERM"/>
    <property type="match status" value="1"/>
</dbReference>
<evidence type="ECO:0000313" key="4">
    <source>
        <dbReference type="EMBL" id="RXF59777.1"/>
    </source>
</evidence>
<dbReference type="Proteomes" id="UP000322051">
    <property type="component" value="Unassembled WGS sequence"/>
</dbReference>
<evidence type="ECO:0000313" key="3">
    <source>
        <dbReference type="EMBL" id="KAB1978049.1"/>
    </source>
</evidence>
<dbReference type="InterPro" id="IPR020008">
    <property type="entry name" value="GlyGly_CTERM"/>
</dbReference>
<evidence type="ECO:0000313" key="5">
    <source>
        <dbReference type="Proteomes" id="UP000289808"/>
    </source>
</evidence>
<reference evidence="4 5" key="1">
    <citation type="submission" date="2019-01" db="EMBL/GenBank/DDBJ databases">
        <title>The genome sequence of Lactobacillus crispatus L49.</title>
        <authorList>
            <person name="Zhong J."/>
            <person name="Zhang J."/>
        </authorList>
    </citation>
    <scope>NUCLEOTIDE SEQUENCE [LARGE SCALE GENOMIC DNA]</scope>
    <source>
        <strain evidence="4 5">L49</strain>
    </source>
</reference>
<sequence length="24" mass="2866">MDHLHLSFLSILSLSMCLFLRKFN</sequence>
<evidence type="ECO:0000313" key="6">
    <source>
        <dbReference type="Proteomes" id="UP000322051"/>
    </source>
</evidence>
<evidence type="ECO:0000313" key="7">
    <source>
        <dbReference type="Proteomes" id="UP000324504"/>
    </source>
</evidence>
<reference evidence="3 8" key="3">
    <citation type="submission" date="2019-09" db="EMBL/GenBank/DDBJ databases">
        <title>Investigation of probiotic properties of different lactic acid bacteria.</title>
        <authorList>
            <person name="Jaomanjaka F."/>
            <person name="Blanc P."/>
        </authorList>
    </citation>
    <scope>NUCLEOTIDE SEQUENCE [LARGE SCALE GENOMIC DNA]</scope>
    <source>
        <strain evidence="3 8">BIO6272</strain>
    </source>
</reference>
<dbReference type="EMBL" id="WBOB01000004">
    <property type="protein sequence ID" value="KAB1978049.1"/>
    <property type="molecule type" value="Genomic_DNA"/>
</dbReference>
<evidence type="ECO:0000313" key="2">
    <source>
        <dbReference type="EMBL" id="KAA8813026.1"/>
    </source>
</evidence>
<dbReference type="EMBL" id="VUAO01000019">
    <property type="protein sequence ID" value="KAA8797254.1"/>
    <property type="molecule type" value="Genomic_DNA"/>
</dbReference>
<dbReference type="EMBL" id="VUAV01000015">
    <property type="protein sequence ID" value="KAA8813026.1"/>
    <property type="molecule type" value="Genomic_DNA"/>
</dbReference>
<accession>A0A4Q0LX89</accession>
<protein>
    <submittedName>
        <fullName evidence="4">GlyGly-CTERM sorting domain-containing protein</fullName>
    </submittedName>
</protein>
<dbReference type="Proteomes" id="UP000324504">
    <property type="component" value="Unassembled WGS sequence"/>
</dbReference>
<dbReference type="EMBL" id="SCLX01000006">
    <property type="protein sequence ID" value="RXF59777.1"/>
    <property type="molecule type" value="Genomic_DNA"/>
</dbReference>
<organism evidence="4 5">
    <name type="scientific">Lactobacillus crispatus</name>
    <dbReference type="NCBI Taxonomy" id="47770"/>
    <lineage>
        <taxon>Bacteria</taxon>
        <taxon>Bacillati</taxon>
        <taxon>Bacillota</taxon>
        <taxon>Bacilli</taxon>
        <taxon>Lactobacillales</taxon>
        <taxon>Lactobacillaceae</taxon>
        <taxon>Lactobacillus</taxon>
    </lineage>
</organism>
<evidence type="ECO:0000313" key="8">
    <source>
        <dbReference type="Proteomes" id="UP000430323"/>
    </source>
</evidence>
<proteinExistence type="predicted"/>
<reference evidence="6 7" key="2">
    <citation type="submission" date="2019-09" db="EMBL/GenBank/DDBJ databases">
        <title>Comparative analysis of L. crispatus genomes revealed niche specific adaptation to different host and body sites.</title>
        <authorList>
            <person name="Pan M."/>
            <person name="Hidalgo-Cantabrana C."/>
            <person name="Barrangou R."/>
        </authorList>
    </citation>
    <scope>NUCLEOTIDE SEQUENCE [LARGE SCALE GENOMIC DNA]</scope>
    <source>
        <strain evidence="2 7">NCK2488</strain>
        <strain evidence="1 6">NCK973</strain>
    </source>
</reference>
<dbReference type="Proteomes" id="UP000430323">
    <property type="component" value="Unassembled WGS sequence"/>
</dbReference>
<comment type="caution">
    <text evidence="4">The sequence shown here is derived from an EMBL/GenBank/DDBJ whole genome shotgun (WGS) entry which is preliminary data.</text>
</comment>
<dbReference type="Proteomes" id="UP000289808">
    <property type="component" value="Unassembled WGS sequence"/>
</dbReference>
<name>A0A4Q0LX89_9LACO</name>
<gene>
    <name evidence="4" type="ORF">ERD32_01740</name>
    <name evidence="1" type="ORF">F1C02_07780</name>
    <name evidence="2" type="ORF">F1C09_03810</name>
    <name evidence="3" type="ORF">F8251_01850</name>
</gene>